<dbReference type="PROSITE" id="PS50940">
    <property type="entry name" value="CHIT_BIND_II"/>
    <property type="match status" value="2"/>
</dbReference>
<evidence type="ECO:0000256" key="2">
    <source>
        <dbReference type="ARBA" id="ARBA00022729"/>
    </source>
</evidence>
<feature type="domain" description="Chitin-binding type-2" evidence="7">
    <location>
        <begin position="79"/>
        <end position="139"/>
    </location>
</feature>
<dbReference type="OrthoDB" id="6020543at2759"/>
<dbReference type="SMART" id="SM00494">
    <property type="entry name" value="ChtBD2"/>
    <property type="match status" value="2"/>
</dbReference>
<dbReference type="PANTHER" id="PTHR23301">
    <property type="entry name" value="CHITIN BINDING PERITROPHIN-A"/>
    <property type="match status" value="1"/>
</dbReference>
<evidence type="ECO:0000256" key="6">
    <source>
        <dbReference type="SAM" id="SignalP"/>
    </source>
</evidence>
<dbReference type="InterPro" id="IPR051940">
    <property type="entry name" value="Chitin_bind-dev_reg"/>
</dbReference>
<dbReference type="GO" id="GO:0005576">
    <property type="term" value="C:extracellular region"/>
    <property type="evidence" value="ECO:0007669"/>
    <property type="project" value="InterPro"/>
</dbReference>
<accession>A0A210R6G1</accession>
<evidence type="ECO:0000256" key="4">
    <source>
        <dbReference type="ARBA" id="ARBA00023157"/>
    </source>
</evidence>
<sequence length="155" mass="17360">MEPMVVPVIFMVVTVLLSVALSLDCSGKQDGVYDEGCRSYTKCVNETAVVMFCKPYTAYNRDTYTCDDAFNVPPPCGTYRECSTLSDGAYPDIEMTCRSYYTCNRGKFFGHSLCPSRLVFNQELQVCDWTFNVSKPCGTLPATDLSMSIEEFMTL</sequence>
<feature type="domain" description="Chitin-binding type-2" evidence="7">
    <location>
        <begin position="22"/>
        <end position="78"/>
    </location>
</feature>
<proteinExistence type="predicted"/>
<keyword evidence="3" id="KW-0677">Repeat</keyword>
<dbReference type="InterPro" id="IPR002557">
    <property type="entry name" value="Chitin-bd_dom"/>
</dbReference>
<evidence type="ECO:0000313" key="9">
    <source>
        <dbReference type="Proteomes" id="UP000242188"/>
    </source>
</evidence>
<gene>
    <name evidence="8" type="ORF">KP79_PYT16239</name>
</gene>
<reference evidence="8 9" key="1">
    <citation type="journal article" date="2017" name="Nat. Ecol. Evol.">
        <title>Scallop genome provides insights into evolution of bilaterian karyotype and development.</title>
        <authorList>
            <person name="Wang S."/>
            <person name="Zhang J."/>
            <person name="Jiao W."/>
            <person name="Li J."/>
            <person name="Xun X."/>
            <person name="Sun Y."/>
            <person name="Guo X."/>
            <person name="Huan P."/>
            <person name="Dong B."/>
            <person name="Zhang L."/>
            <person name="Hu X."/>
            <person name="Sun X."/>
            <person name="Wang J."/>
            <person name="Zhao C."/>
            <person name="Wang Y."/>
            <person name="Wang D."/>
            <person name="Huang X."/>
            <person name="Wang R."/>
            <person name="Lv J."/>
            <person name="Li Y."/>
            <person name="Zhang Z."/>
            <person name="Liu B."/>
            <person name="Lu W."/>
            <person name="Hui Y."/>
            <person name="Liang J."/>
            <person name="Zhou Z."/>
            <person name="Hou R."/>
            <person name="Li X."/>
            <person name="Liu Y."/>
            <person name="Li H."/>
            <person name="Ning X."/>
            <person name="Lin Y."/>
            <person name="Zhao L."/>
            <person name="Xing Q."/>
            <person name="Dou J."/>
            <person name="Li Y."/>
            <person name="Mao J."/>
            <person name="Guo H."/>
            <person name="Dou H."/>
            <person name="Li T."/>
            <person name="Mu C."/>
            <person name="Jiang W."/>
            <person name="Fu Q."/>
            <person name="Fu X."/>
            <person name="Miao Y."/>
            <person name="Liu J."/>
            <person name="Yu Q."/>
            <person name="Li R."/>
            <person name="Liao H."/>
            <person name="Li X."/>
            <person name="Kong Y."/>
            <person name="Jiang Z."/>
            <person name="Chourrout D."/>
            <person name="Li R."/>
            <person name="Bao Z."/>
        </authorList>
    </citation>
    <scope>NUCLEOTIDE SEQUENCE [LARGE SCALE GENOMIC DNA]</scope>
    <source>
        <strain evidence="8 9">PY_sf001</strain>
    </source>
</reference>
<comment type="caution">
    <text evidence="8">The sequence shown here is derived from an EMBL/GenBank/DDBJ whole genome shotgun (WGS) entry which is preliminary data.</text>
</comment>
<evidence type="ECO:0000256" key="1">
    <source>
        <dbReference type="ARBA" id="ARBA00022669"/>
    </source>
</evidence>
<dbReference type="Gene3D" id="2.170.140.10">
    <property type="entry name" value="Chitin binding domain"/>
    <property type="match status" value="2"/>
</dbReference>
<dbReference type="AlphaFoldDB" id="A0A210R6G1"/>
<organism evidence="8 9">
    <name type="scientific">Mizuhopecten yessoensis</name>
    <name type="common">Japanese scallop</name>
    <name type="synonym">Patinopecten yessoensis</name>
    <dbReference type="NCBI Taxonomy" id="6573"/>
    <lineage>
        <taxon>Eukaryota</taxon>
        <taxon>Metazoa</taxon>
        <taxon>Spiralia</taxon>
        <taxon>Lophotrochozoa</taxon>
        <taxon>Mollusca</taxon>
        <taxon>Bivalvia</taxon>
        <taxon>Autobranchia</taxon>
        <taxon>Pteriomorphia</taxon>
        <taxon>Pectinida</taxon>
        <taxon>Pectinoidea</taxon>
        <taxon>Pectinidae</taxon>
        <taxon>Mizuhopecten</taxon>
    </lineage>
</organism>
<dbReference type="GO" id="GO:0008061">
    <property type="term" value="F:chitin binding"/>
    <property type="evidence" value="ECO:0007669"/>
    <property type="project" value="UniProtKB-KW"/>
</dbReference>
<evidence type="ECO:0000256" key="3">
    <source>
        <dbReference type="ARBA" id="ARBA00022737"/>
    </source>
</evidence>
<keyword evidence="1" id="KW-0147">Chitin-binding</keyword>
<feature type="signal peptide" evidence="6">
    <location>
        <begin position="1"/>
        <end position="22"/>
    </location>
</feature>
<keyword evidence="5" id="KW-0325">Glycoprotein</keyword>
<dbReference type="EMBL" id="NEDP02000123">
    <property type="protein sequence ID" value="OWF56637.1"/>
    <property type="molecule type" value="Genomic_DNA"/>
</dbReference>
<protein>
    <recommendedName>
        <fullName evidence="7">Chitin-binding type-2 domain-containing protein</fullName>
    </recommendedName>
</protein>
<keyword evidence="4" id="KW-1015">Disulfide bond</keyword>
<feature type="chain" id="PRO_5011990225" description="Chitin-binding type-2 domain-containing protein" evidence="6">
    <location>
        <begin position="23"/>
        <end position="155"/>
    </location>
</feature>
<evidence type="ECO:0000313" key="8">
    <source>
        <dbReference type="EMBL" id="OWF56637.1"/>
    </source>
</evidence>
<dbReference type="InterPro" id="IPR036508">
    <property type="entry name" value="Chitin-bd_dom_sf"/>
</dbReference>
<dbReference type="SUPFAM" id="SSF57625">
    <property type="entry name" value="Invertebrate chitin-binding proteins"/>
    <property type="match status" value="2"/>
</dbReference>
<evidence type="ECO:0000259" key="7">
    <source>
        <dbReference type="PROSITE" id="PS50940"/>
    </source>
</evidence>
<keyword evidence="9" id="KW-1185">Reference proteome</keyword>
<dbReference type="PANTHER" id="PTHR23301:SF0">
    <property type="entry name" value="CHITIN-BINDING TYPE-2 DOMAIN-CONTAINING PROTEIN-RELATED"/>
    <property type="match status" value="1"/>
</dbReference>
<evidence type="ECO:0000256" key="5">
    <source>
        <dbReference type="ARBA" id="ARBA00023180"/>
    </source>
</evidence>
<dbReference type="Pfam" id="PF01607">
    <property type="entry name" value="CBM_14"/>
    <property type="match status" value="2"/>
</dbReference>
<name>A0A210R6G1_MIZYE</name>
<dbReference type="Proteomes" id="UP000242188">
    <property type="component" value="Unassembled WGS sequence"/>
</dbReference>
<keyword evidence="2 6" id="KW-0732">Signal</keyword>